<accession>C7RRV3</accession>
<proteinExistence type="predicted"/>
<name>C7RRV3_ACCRE</name>
<reference evidence="2" key="1">
    <citation type="submission" date="2009-08" db="EMBL/GenBank/DDBJ databases">
        <authorList>
            <consortium name="US DOE Joint Genome Institute"/>
            <person name="Lucas S."/>
            <person name="Copeland A."/>
            <person name="Lapidus A."/>
            <person name="Glavina del Rio T."/>
            <person name="Dalin E."/>
            <person name="Tice H."/>
            <person name="Bruce D."/>
            <person name="Barry K."/>
            <person name="Pitluck S."/>
            <person name="Lowry S."/>
            <person name="Larimer F."/>
            <person name="Land M."/>
            <person name="Hauser L."/>
            <person name="Kyrpides N."/>
            <person name="Ivanova N."/>
            <person name="McMahon K.D."/>
            <person name="Hugenholtz P."/>
        </authorList>
    </citation>
    <scope>NUCLEOTIDE SEQUENCE</scope>
    <source>
        <strain evidence="2">UW-1</strain>
    </source>
</reference>
<sequence precursor="true">MKRRQGFRKHVAGAMLGVLGLVAMTPAAAAENLPAANRFDGQWHFSVTPYAWLPTIYTNASLTGPFGISGGVDTAMHSTPSDYLKDLSFAFFIAGEARKGDWSLFTDYIYMKFKAQDTSVRTVRGPAGRVSTAVDQGSTMDLKSNVWTLAGSYTAWRRGASYLDVFAGTRYLYMNTSLDWSVSGVAGLLPGRQRAISTSVNKWDAIGGIKGEIGLSDDGRLFMPYYLDIGSGSSNTTWQAAVALGYRYGWGDVTLALRNLSYDFSNGGDSIEPRFTGFSLGATVHF</sequence>
<organism evidence="2">
    <name type="scientific">Accumulibacter regalis</name>
    <dbReference type="NCBI Taxonomy" id="522306"/>
    <lineage>
        <taxon>Bacteria</taxon>
        <taxon>Pseudomonadati</taxon>
        <taxon>Pseudomonadota</taxon>
        <taxon>Betaproteobacteria</taxon>
        <taxon>Candidatus Accumulibacter</taxon>
    </lineage>
</organism>
<keyword evidence="1" id="KW-0732">Signal</keyword>
<evidence type="ECO:0000313" key="2">
    <source>
        <dbReference type="EMBL" id="ACV34592.1"/>
    </source>
</evidence>
<evidence type="ECO:0008006" key="3">
    <source>
        <dbReference type="Google" id="ProtNLM"/>
    </source>
</evidence>
<evidence type="ECO:0000256" key="1">
    <source>
        <dbReference type="SAM" id="SignalP"/>
    </source>
</evidence>
<feature type="chain" id="PRO_5002981801" description="MltA-interacting MipA family protein" evidence="1">
    <location>
        <begin position="30"/>
        <end position="286"/>
    </location>
</feature>
<dbReference type="STRING" id="522306.CAP2UW1_1265"/>
<dbReference type="eggNOG" id="COG2067">
    <property type="taxonomic scope" value="Bacteria"/>
</dbReference>
<protein>
    <recommendedName>
        <fullName evidence="3">MltA-interacting MipA family protein</fullName>
    </recommendedName>
</protein>
<reference evidence="2" key="2">
    <citation type="submission" date="2009-09" db="EMBL/GenBank/DDBJ databases">
        <title>Complete sequence of chromosome of Candidatus Accumulibacter phosphatis clade IIA str. UW-1.</title>
        <authorList>
            <consortium name="US DOE Joint Genome Institute"/>
            <person name="Martin H.G."/>
            <person name="Ivanova N."/>
            <person name="Kunin V."/>
            <person name="Warnecke F."/>
            <person name="Barry K."/>
            <person name="He S."/>
            <person name="Salamov A."/>
            <person name="Szeto E."/>
            <person name="Dalin E."/>
            <person name="Pangilinan J.L."/>
            <person name="Lapidus A."/>
            <person name="Lowry S."/>
            <person name="Kyrpides N.C."/>
            <person name="McMahon K.D."/>
            <person name="Hugenholtz P."/>
        </authorList>
    </citation>
    <scope>NUCLEOTIDE SEQUENCE [LARGE SCALE GENOMIC DNA]</scope>
    <source>
        <strain evidence="2">UW-1</strain>
    </source>
</reference>
<gene>
    <name evidence="2" type="ordered locus">CAP2UW1_1265</name>
</gene>
<dbReference type="KEGG" id="app:CAP2UW1_1265"/>
<feature type="signal peptide" evidence="1">
    <location>
        <begin position="1"/>
        <end position="29"/>
    </location>
</feature>
<dbReference type="HOGENOM" id="CLU_077404_2_0_4"/>
<dbReference type="AlphaFoldDB" id="C7RRV3"/>
<dbReference type="EMBL" id="CP001715">
    <property type="protein sequence ID" value="ACV34592.1"/>
    <property type="molecule type" value="Genomic_DNA"/>
</dbReference>